<evidence type="ECO:0000256" key="1">
    <source>
        <dbReference type="ARBA" id="ARBA00022723"/>
    </source>
</evidence>
<protein>
    <submittedName>
        <fullName evidence="6">Metallophosphoesterase</fullName>
    </submittedName>
</protein>
<comment type="caution">
    <text evidence="6">The sequence shown here is derived from an EMBL/GenBank/DDBJ whole genome shotgun (WGS) entry which is preliminary data.</text>
</comment>
<evidence type="ECO:0000313" key="6">
    <source>
        <dbReference type="EMBL" id="MDT3767638.1"/>
    </source>
</evidence>
<feature type="domain" description="Calcineurin-like phosphoesterase" evidence="5">
    <location>
        <begin position="1"/>
        <end position="200"/>
    </location>
</feature>
<keyword evidence="7" id="KW-1185">Reference proteome</keyword>
<dbReference type="Gene3D" id="3.60.21.40">
    <property type="entry name" value="GpdQ, catalytic alpha/beta sandwich domain"/>
    <property type="match status" value="1"/>
</dbReference>
<reference evidence="6 7" key="1">
    <citation type="submission" date="2023-06" db="EMBL/GenBank/DDBJ databases">
        <title>Draft genome sequence of Gleimia hominis type strain CCUG 57540T.</title>
        <authorList>
            <person name="Salva-Serra F."/>
            <person name="Cardew S."/>
            <person name="Jensie Markopoulos S."/>
            <person name="Ohlen M."/>
            <person name="Inganas E."/>
            <person name="Svensson-Stadler L."/>
            <person name="Moore E.R.B."/>
        </authorList>
    </citation>
    <scope>NUCLEOTIDE SEQUENCE [LARGE SCALE GENOMIC DNA]</scope>
    <source>
        <strain evidence="6 7">CCUG 57540</strain>
    </source>
</reference>
<dbReference type="InterPro" id="IPR004843">
    <property type="entry name" value="Calcineurin-like_PHP"/>
</dbReference>
<dbReference type="Pfam" id="PF00149">
    <property type="entry name" value="Metallophos"/>
    <property type="match status" value="1"/>
</dbReference>
<dbReference type="InterPro" id="IPR050884">
    <property type="entry name" value="CNP_phosphodiesterase-III"/>
</dbReference>
<proteinExistence type="inferred from homology"/>
<dbReference type="InterPro" id="IPR042281">
    <property type="entry name" value="GpdQ_beta-strand"/>
</dbReference>
<evidence type="ECO:0000256" key="3">
    <source>
        <dbReference type="ARBA" id="ARBA00023004"/>
    </source>
</evidence>
<organism evidence="6 7">
    <name type="scientific">Gleimia hominis</name>
    <dbReference type="NCBI Taxonomy" id="595468"/>
    <lineage>
        <taxon>Bacteria</taxon>
        <taxon>Bacillati</taxon>
        <taxon>Actinomycetota</taxon>
        <taxon>Actinomycetes</taxon>
        <taxon>Actinomycetales</taxon>
        <taxon>Actinomycetaceae</taxon>
        <taxon>Gleimia</taxon>
    </lineage>
</organism>
<dbReference type="PANTHER" id="PTHR42988">
    <property type="entry name" value="PHOSPHOHYDROLASE"/>
    <property type="match status" value="1"/>
</dbReference>
<dbReference type="RefSeq" id="WP_313273372.1">
    <property type="nucleotide sequence ID" value="NZ_JASXSX010000001.1"/>
</dbReference>
<comment type="similarity">
    <text evidence="4">Belongs to the cyclic nucleotide phosphodiesterase class-III family.</text>
</comment>
<name>A0ABU3IB81_9ACTO</name>
<keyword evidence="2" id="KW-0378">Hydrolase</keyword>
<dbReference type="InterPro" id="IPR029052">
    <property type="entry name" value="Metallo-depent_PP-like"/>
</dbReference>
<accession>A0ABU3IB81</accession>
<evidence type="ECO:0000313" key="7">
    <source>
        <dbReference type="Proteomes" id="UP001247542"/>
    </source>
</evidence>
<evidence type="ECO:0000259" key="5">
    <source>
        <dbReference type="Pfam" id="PF00149"/>
    </source>
</evidence>
<dbReference type="SUPFAM" id="SSF56300">
    <property type="entry name" value="Metallo-dependent phosphatases"/>
    <property type="match status" value="1"/>
</dbReference>
<dbReference type="EMBL" id="JASXSX010000001">
    <property type="protein sequence ID" value="MDT3767638.1"/>
    <property type="molecule type" value="Genomic_DNA"/>
</dbReference>
<dbReference type="Proteomes" id="UP001247542">
    <property type="component" value="Unassembled WGS sequence"/>
</dbReference>
<dbReference type="PANTHER" id="PTHR42988:SF2">
    <property type="entry name" value="CYCLIC NUCLEOTIDE PHOSPHODIESTERASE CBUA0032-RELATED"/>
    <property type="match status" value="1"/>
</dbReference>
<keyword evidence="1" id="KW-0479">Metal-binding</keyword>
<gene>
    <name evidence="6" type="ORF">QS713_06120</name>
</gene>
<dbReference type="Gene3D" id="3.30.750.180">
    <property type="entry name" value="GpdQ, beta-strand dimerisation domain"/>
    <property type="match status" value="1"/>
</dbReference>
<evidence type="ECO:0000256" key="4">
    <source>
        <dbReference type="ARBA" id="ARBA00025742"/>
    </source>
</evidence>
<dbReference type="InterPro" id="IPR042283">
    <property type="entry name" value="GpdQ_catalytic"/>
</dbReference>
<evidence type="ECO:0000256" key="2">
    <source>
        <dbReference type="ARBA" id="ARBA00022801"/>
    </source>
</evidence>
<keyword evidence="3" id="KW-0408">Iron</keyword>
<sequence length="291" mass="32906">MRIIQISEFHLRSDGKLSFQKCDTRAFVAKTIDWLRDLEPYDLPDYFVVSGDLAEGGTREGLAMVREELARLPRPAYVVPGNHDDRNLYLEMLPDNAPVASDIAPYICYTVESQPVRSIFIDTSLPGKHWGGLADPVADWLEAQLDKHPKTPTIVFGHHPPFESGLPAMDEGFENRDRMAQIFEKHKDHIIYCCGHLHTPLITTWHGVSCRVSPAVCMQMEVDFRTPDSPDVTTKEREAGFKGGGDRFYLANPACYIHNFVDGQVNTHYVPIPVGADYSGPWPFKYYEGEH</sequence>